<organism evidence="13 14">
    <name type="scientific">Spirochaeta africana (strain ATCC 700263 / DSM 8902 / Z-7692)</name>
    <dbReference type="NCBI Taxonomy" id="889378"/>
    <lineage>
        <taxon>Bacteria</taxon>
        <taxon>Pseudomonadati</taxon>
        <taxon>Spirochaetota</taxon>
        <taxon>Spirochaetia</taxon>
        <taxon>Spirochaetales</taxon>
        <taxon>Spirochaetaceae</taxon>
        <taxon>Spirochaeta</taxon>
    </lineage>
</organism>
<dbReference type="InterPro" id="IPR050901">
    <property type="entry name" value="BP-dep_ABC_trans_perm"/>
</dbReference>
<keyword evidence="4 11" id="KW-0813">Transport</keyword>
<dbReference type="KEGG" id="sfc:Spiaf_2517"/>
<evidence type="ECO:0000256" key="1">
    <source>
        <dbReference type="ARBA" id="ARBA00002264"/>
    </source>
</evidence>
<gene>
    <name evidence="13" type="ordered locus">Spiaf_2517</name>
</gene>
<sequence>MKSGSIQRRLVTAGIFLLVGFWTLGPLVWIGITSLKPAGSEFRMPVEYWPTQPTLDNYRTVVGPRFTIQQSIWNSVVVSSIAMVLTLVLASLAAYAIARLRFRWYLQSLIILQLAGMVPPIAVIAPTFLLTRSLGLLQTYAAMILPNAAYGIPLASFLIASYLHTIPFELEDAARIDGAGNTRILFSVLLPVAAPGIAAAAVLVFLGSWGEFMLANTVTLGSAAVRTAPVAILTFSRAFQLQWSWIAAGILLTLLPLLVGVLILQRYITMGFAGDSLR</sequence>
<dbReference type="RefSeq" id="WP_014456529.1">
    <property type="nucleotide sequence ID" value="NC_017098.1"/>
</dbReference>
<feature type="domain" description="ABC transmembrane type-1" evidence="12">
    <location>
        <begin position="72"/>
        <end position="263"/>
    </location>
</feature>
<feature type="transmembrane region" description="Helical" evidence="11">
    <location>
        <begin position="245"/>
        <end position="268"/>
    </location>
</feature>
<evidence type="ECO:0000256" key="3">
    <source>
        <dbReference type="ARBA" id="ARBA00009047"/>
    </source>
</evidence>
<feature type="transmembrane region" description="Helical" evidence="11">
    <location>
        <begin position="140"/>
        <end position="163"/>
    </location>
</feature>
<comment type="subcellular location">
    <subcellularLocation>
        <location evidence="2 11">Cell membrane</location>
        <topology evidence="2 11">Multi-pass membrane protein</topology>
    </subcellularLocation>
</comment>
<accession>H9UM04</accession>
<dbReference type="PROSITE" id="PS50928">
    <property type="entry name" value="ABC_TM1"/>
    <property type="match status" value="1"/>
</dbReference>
<protein>
    <recommendedName>
        <fullName evidence="10">Maltose/maltodextrin transport system permease protein MalG</fullName>
    </recommendedName>
</protein>
<dbReference type="AlphaFoldDB" id="H9UM04"/>
<feature type="transmembrane region" description="Helical" evidence="11">
    <location>
        <begin position="72"/>
        <end position="97"/>
    </location>
</feature>
<dbReference type="PANTHER" id="PTHR32243">
    <property type="entry name" value="MALTOSE TRANSPORT SYSTEM PERMEASE-RELATED"/>
    <property type="match status" value="1"/>
</dbReference>
<dbReference type="OrthoDB" id="9794684at2"/>
<dbReference type="Pfam" id="PF00528">
    <property type="entry name" value="BPD_transp_1"/>
    <property type="match status" value="1"/>
</dbReference>
<comment type="similarity">
    <text evidence="3">Belongs to the binding-protein-dependent transport system permease family. MalFG subfamily.</text>
</comment>
<keyword evidence="7 11" id="KW-0812">Transmembrane</keyword>
<dbReference type="eggNOG" id="COG0395">
    <property type="taxonomic scope" value="Bacteria"/>
</dbReference>
<dbReference type="GO" id="GO:0055085">
    <property type="term" value="P:transmembrane transport"/>
    <property type="evidence" value="ECO:0007669"/>
    <property type="project" value="InterPro"/>
</dbReference>
<evidence type="ECO:0000313" key="14">
    <source>
        <dbReference type="Proteomes" id="UP000007383"/>
    </source>
</evidence>
<reference evidence="14" key="1">
    <citation type="journal article" date="2013" name="Stand. Genomic Sci.">
        <title>Complete genome sequence of the halophilic bacterium Spirochaeta africana type strain (Z-7692(T)) from the alkaline Lake Magadi in the East African Rift.</title>
        <authorList>
            <person name="Liolos K."/>
            <person name="Abt B."/>
            <person name="Scheuner C."/>
            <person name="Teshima H."/>
            <person name="Held B."/>
            <person name="Lapidus A."/>
            <person name="Nolan M."/>
            <person name="Lucas S."/>
            <person name="Deshpande S."/>
            <person name="Cheng J.F."/>
            <person name="Tapia R."/>
            <person name="Goodwin L.A."/>
            <person name="Pitluck S."/>
            <person name="Pagani I."/>
            <person name="Ivanova N."/>
            <person name="Mavromatis K."/>
            <person name="Mikhailova N."/>
            <person name="Huntemann M."/>
            <person name="Pati A."/>
            <person name="Chen A."/>
            <person name="Palaniappan K."/>
            <person name="Land M."/>
            <person name="Rohde M."/>
            <person name="Tindall B.J."/>
            <person name="Detter J.C."/>
            <person name="Goker M."/>
            <person name="Bristow J."/>
            <person name="Eisen J.A."/>
            <person name="Markowitz V."/>
            <person name="Hugenholtz P."/>
            <person name="Woyke T."/>
            <person name="Klenk H.P."/>
            <person name="Kyrpides N.C."/>
        </authorList>
    </citation>
    <scope>NUCLEOTIDE SEQUENCE</scope>
    <source>
        <strain evidence="14">ATCC 700263 / DSM 8902 / Z-7692</strain>
    </source>
</reference>
<evidence type="ECO:0000256" key="5">
    <source>
        <dbReference type="ARBA" id="ARBA00022475"/>
    </source>
</evidence>
<evidence type="ECO:0000256" key="8">
    <source>
        <dbReference type="ARBA" id="ARBA00022989"/>
    </source>
</evidence>
<evidence type="ECO:0000259" key="12">
    <source>
        <dbReference type="PROSITE" id="PS50928"/>
    </source>
</evidence>
<dbReference type="InterPro" id="IPR000515">
    <property type="entry name" value="MetI-like"/>
</dbReference>
<evidence type="ECO:0000256" key="11">
    <source>
        <dbReference type="RuleBase" id="RU363032"/>
    </source>
</evidence>
<feature type="transmembrane region" description="Helical" evidence="11">
    <location>
        <begin position="109"/>
        <end position="128"/>
    </location>
</feature>
<comment type="function">
    <text evidence="1">Part of the ABC transporter complex MalEFGK involved in maltose/maltodextrin import. Probably responsible for the translocation of the substrate across the membrane.</text>
</comment>
<proteinExistence type="inferred from homology"/>
<evidence type="ECO:0000256" key="6">
    <source>
        <dbReference type="ARBA" id="ARBA00022597"/>
    </source>
</evidence>
<feature type="transmembrane region" description="Helical" evidence="11">
    <location>
        <begin position="184"/>
        <end position="206"/>
    </location>
</feature>
<keyword evidence="5" id="KW-1003">Cell membrane</keyword>
<dbReference type="PANTHER" id="PTHR32243:SF50">
    <property type="entry name" value="MALTOSE_MALTODEXTRIN TRANSPORT SYSTEM PERMEASE PROTEIN MALG"/>
    <property type="match status" value="1"/>
</dbReference>
<evidence type="ECO:0000313" key="13">
    <source>
        <dbReference type="EMBL" id="AFG38547.1"/>
    </source>
</evidence>
<evidence type="ECO:0000256" key="4">
    <source>
        <dbReference type="ARBA" id="ARBA00022448"/>
    </source>
</evidence>
<dbReference type="Proteomes" id="UP000007383">
    <property type="component" value="Chromosome"/>
</dbReference>
<evidence type="ECO:0000256" key="9">
    <source>
        <dbReference type="ARBA" id="ARBA00023136"/>
    </source>
</evidence>
<dbReference type="STRING" id="889378.Spiaf_2517"/>
<evidence type="ECO:0000256" key="2">
    <source>
        <dbReference type="ARBA" id="ARBA00004651"/>
    </source>
</evidence>
<keyword evidence="14" id="KW-1185">Reference proteome</keyword>
<dbReference type="PATRIC" id="fig|889378.3.peg.2493"/>
<dbReference type="SUPFAM" id="SSF161098">
    <property type="entry name" value="MetI-like"/>
    <property type="match status" value="1"/>
</dbReference>
<evidence type="ECO:0000256" key="7">
    <source>
        <dbReference type="ARBA" id="ARBA00022692"/>
    </source>
</evidence>
<feature type="transmembrane region" description="Helical" evidence="11">
    <location>
        <begin position="12"/>
        <end position="32"/>
    </location>
</feature>
<dbReference type="EMBL" id="CP003282">
    <property type="protein sequence ID" value="AFG38547.1"/>
    <property type="molecule type" value="Genomic_DNA"/>
</dbReference>
<keyword evidence="6 13" id="KW-0762">Sugar transport</keyword>
<keyword evidence="8 11" id="KW-1133">Transmembrane helix</keyword>
<dbReference type="GO" id="GO:0005886">
    <property type="term" value="C:plasma membrane"/>
    <property type="evidence" value="ECO:0007669"/>
    <property type="project" value="UniProtKB-SubCell"/>
</dbReference>
<keyword evidence="9 11" id="KW-0472">Membrane</keyword>
<dbReference type="CDD" id="cd06261">
    <property type="entry name" value="TM_PBP2"/>
    <property type="match status" value="1"/>
</dbReference>
<name>H9UM04_SPIAZ</name>
<evidence type="ECO:0000256" key="10">
    <source>
        <dbReference type="ARBA" id="ARBA00041109"/>
    </source>
</evidence>
<dbReference type="HOGENOM" id="CLU_016047_1_2_12"/>
<dbReference type="InterPro" id="IPR035906">
    <property type="entry name" value="MetI-like_sf"/>
</dbReference>
<dbReference type="Gene3D" id="1.10.3720.10">
    <property type="entry name" value="MetI-like"/>
    <property type="match status" value="1"/>
</dbReference>